<gene>
    <name evidence="1" type="ORF">ASPCAL06744</name>
</gene>
<dbReference type="InterPro" id="IPR012674">
    <property type="entry name" value="Calycin"/>
</dbReference>
<dbReference type="Proteomes" id="UP000054771">
    <property type="component" value="Unassembled WGS sequence"/>
</dbReference>
<evidence type="ECO:0000313" key="1">
    <source>
        <dbReference type="EMBL" id="CEL05626.1"/>
    </source>
</evidence>
<reference evidence="2" key="1">
    <citation type="journal article" date="2016" name="Genome Announc.">
        <title>Draft genome sequences of fungus Aspergillus calidoustus.</title>
        <authorList>
            <person name="Horn F."/>
            <person name="Linde J."/>
            <person name="Mattern D.J."/>
            <person name="Walther G."/>
            <person name="Guthke R."/>
            <person name="Scherlach K."/>
            <person name="Martin K."/>
            <person name="Brakhage A.A."/>
            <person name="Petzke L."/>
            <person name="Valiante V."/>
        </authorList>
    </citation>
    <scope>NUCLEOTIDE SEQUENCE [LARGE SCALE GENOMIC DNA]</scope>
    <source>
        <strain evidence="2">SF006504</strain>
    </source>
</reference>
<dbReference type="InterPro" id="IPR053037">
    <property type="entry name" value="Pericyclase_pydY-like"/>
</dbReference>
<evidence type="ECO:0000313" key="2">
    <source>
        <dbReference type="Proteomes" id="UP000054771"/>
    </source>
</evidence>
<keyword evidence="2" id="KW-1185">Reference proteome</keyword>
<protein>
    <submittedName>
        <fullName evidence="1">Uncharacterized protein</fullName>
    </submittedName>
</protein>
<dbReference type="EMBL" id="CDMC01000005">
    <property type="protein sequence ID" value="CEL05626.1"/>
    <property type="molecule type" value="Genomic_DNA"/>
</dbReference>
<sequence>MTVSPPATLSIRDLNGDWTIDKSKTENLDGALKLQGIGWLRRKAVSSGTITLKITQTTPAPDTTAAAAASNGSTGTTEPVKLMMQQGLRGIFPGVEQTRSLDWTEHEHVDAVSGAAITVQSRFVDGIRGADGRRVRPDLAVETAVRKSEVAEYLGAGVEVVGVGERENGNGHVVERAFVQDFISGGAEGWTAEQIWAVERIGEEVRLTCKAVAAKGSAIEKAVLVYQFGEQ</sequence>
<accession>A0A0U5C9C3</accession>
<proteinExistence type="predicted"/>
<dbReference type="PANTHER" id="PTHR38115:SF1">
    <property type="entry name" value="LIPOCALIN-LIKE DOMAIN-CONTAINING PROTEIN"/>
    <property type="match status" value="1"/>
</dbReference>
<dbReference type="AlphaFoldDB" id="A0A0U5C9C3"/>
<dbReference type="OrthoDB" id="425354at2759"/>
<name>A0A0U5C9C3_ASPCI</name>
<organism evidence="1 2">
    <name type="scientific">Aspergillus calidoustus</name>
    <dbReference type="NCBI Taxonomy" id="454130"/>
    <lineage>
        <taxon>Eukaryota</taxon>
        <taxon>Fungi</taxon>
        <taxon>Dikarya</taxon>
        <taxon>Ascomycota</taxon>
        <taxon>Pezizomycotina</taxon>
        <taxon>Eurotiomycetes</taxon>
        <taxon>Eurotiomycetidae</taxon>
        <taxon>Eurotiales</taxon>
        <taxon>Aspergillaceae</taxon>
        <taxon>Aspergillus</taxon>
        <taxon>Aspergillus subgen. Nidulantes</taxon>
    </lineage>
</organism>
<dbReference type="Gene3D" id="2.40.128.20">
    <property type="match status" value="1"/>
</dbReference>
<dbReference type="PANTHER" id="PTHR38115">
    <property type="entry name" value="LIPOCALIN-LIKE DOMAIN-CONTAINING PROTEIN"/>
    <property type="match status" value="1"/>
</dbReference>